<dbReference type="InterPro" id="IPR036873">
    <property type="entry name" value="Rhodanese-like_dom_sf"/>
</dbReference>
<dbReference type="InterPro" id="IPR045078">
    <property type="entry name" value="TST/MPST-like"/>
</dbReference>
<feature type="domain" description="Rhodanese" evidence="4">
    <location>
        <begin position="172"/>
        <end position="288"/>
    </location>
</feature>
<protein>
    <recommendedName>
        <fullName evidence="3">Sulfurtransferase</fullName>
    </recommendedName>
</protein>
<keyword evidence="2" id="KW-0677">Repeat</keyword>
<sequence>MPETAPDAPADPKLLVSTDWLADHLDAPDIRVVDATWYLPTMPGDARAEYEAEHIPGAVYFDIDEIADLDSGLPHTMPSPEKFSARVRRLGLGDGNRIIVYDRWGLAAARVWFMFRFFGHHDVAVLDGGLKKWIAEGRPVDDHPPLIQERHFSARMDQTLLRDLVQVQRGLSSGREQVVDARPAPRFAGAEPEPRPGLRAGHMPGAVNMPFSTFTDPETGCFLPPERLADLFRDQGVDPARPIAATCGSGVSACIVALAAQRVNRRAQVAVYDGSWAEWGSREELPLATGSGKDEGTGR</sequence>
<dbReference type="GO" id="GO:0016784">
    <property type="term" value="F:3-mercaptopyruvate sulfurtransferase activity"/>
    <property type="evidence" value="ECO:0007669"/>
    <property type="project" value="UniProtKB-EC"/>
</dbReference>
<dbReference type="SMART" id="SM00450">
    <property type="entry name" value="RHOD"/>
    <property type="match status" value="2"/>
</dbReference>
<dbReference type="NCBIfam" id="NF008557">
    <property type="entry name" value="PRK11493.1"/>
    <property type="match status" value="1"/>
</dbReference>
<dbReference type="RefSeq" id="WP_379898808.1">
    <property type="nucleotide sequence ID" value="NZ_JBHRTR010000015.1"/>
</dbReference>
<dbReference type="Pfam" id="PF00581">
    <property type="entry name" value="Rhodanese"/>
    <property type="match status" value="2"/>
</dbReference>
<dbReference type="PROSITE" id="PS50206">
    <property type="entry name" value="RHODANESE_3"/>
    <property type="match status" value="2"/>
</dbReference>
<dbReference type="CDD" id="cd01449">
    <property type="entry name" value="TST_Repeat_2"/>
    <property type="match status" value="1"/>
</dbReference>
<dbReference type="InterPro" id="IPR001307">
    <property type="entry name" value="Thiosulphate_STrfase_CS"/>
</dbReference>
<comment type="caution">
    <text evidence="5">The sequence shown here is derived from an EMBL/GenBank/DDBJ whole genome shotgun (WGS) entry which is preliminary data.</text>
</comment>
<accession>A0ABV7KX47</accession>
<dbReference type="CDD" id="cd01448">
    <property type="entry name" value="TST_Repeat_1"/>
    <property type="match status" value="1"/>
</dbReference>
<keyword evidence="1 3" id="KW-0808">Transferase</keyword>
<dbReference type="PANTHER" id="PTHR11364">
    <property type="entry name" value="THIOSULFATE SULFERTANSFERASE"/>
    <property type="match status" value="1"/>
</dbReference>
<dbReference type="InterPro" id="IPR001763">
    <property type="entry name" value="Rhodanese-like_dom"/>
</dbReference>
<feature type="domain" description="Rhodanese" evidence="4">
    <location>
        <begin position="26"/>
        <end position="142"/>
    </location>
</feature>
<dbReference type="PROSITE" id="PS00683">
    <property type="entry name" value="RHODANESE_2"/>
    <property type="match status" value="1"/>
</dbReference>
<dbReference type="PANTHER" id="PTHR11364:SF27">
    <property type="entry name" value="SULFURTRANSFERASE"/>
    <property type="match status" value="1"/>
</dbReference>
<dbReference type="PROSITE" id="PS00380">
    <property type="entry name" value="RHODANESE_1"/>
    <property type="match status" value="1"/>
</dbReference>
<keyword evidence="6" id="KW-1185">Reference proteome</keyword>
<proteinExistence type="predicted"/>
<reference evidence="6" key="1">
    <citation type="journal article" date="2019" name="Int. J. Syst. Evol. Microbiol.">
        <title>The Global Catalogue of Microorganisms (GCM) 10K type strain sequencing project: providing services to taxonomists for standard genome sequencing and annotation.</title>
        <authorList>
            <consortium name="The Broad Institute Genomics Platform"/>
            <consortium name="The Broad Institute Genome Sequencing Center for Infectious Disease"/>
            <person name="Wu L."/>
            <person name="Ma J."/>
        </authorList>
    </citation>
    <scope>NUCLEOTIDE SEQUENCE [LARGE SCALE GENOMIC DNA]</scope>
    <source>
        <strain evidence="6">KCTC 42964</strain>
    </source>
</reference>
<dbReference type="Gene3D" id="3.40.250.10">
    <property type="entry name" value="Rhodanese-like domain"/>
    <property type="match status" value="2"/>
</dbReference>
<evidence type="ECO:0000256" key="3">
    <source>
        <dbReference type="RuleBase" id="RU000507"/>
    </source>
</evidence>
<evidence type="ECO:0000259" key="4">
    <source>
        <dbReference type="PROSITE" id="PS50206"/>
    </source>
</evidence>
<dbReference type="EMBL" id="JBHRTR010000015">
    <property type="protein sequence ID" value="MFC3226701.1"/>
    <property type="molecule type" value="Genomic_DNA"/>
</dbReference>
<evidence type="ECO:0000256" key="1">
    <source>
        <dbReference type="ARBA" id="ARBA00022679"/>
    </source>
</evidence>
<name>A0ABV7KX47_9PROT</name>
<organism evidence="5 6">
    <name type="scientific">Marinibaculum pumilum</name>
    <dbReference type="NCBI Taxonomy" id="1766165"/>
    <lineage>
        <taxon>Bacteria</taxon>
        <taxon>Pseudomonadati</taxon>
        <taxon>Pseudomonadota</taxon>
        <taxon>Alphaproteobacteria</taxon>
        <taxon>Rhodospirillales</taxon>
        <taxon>Rhodospirillaceae</taxon>
        <taxon>Marinibaculum</taxon>
    </lineage>
</organism>
<gene>
    <name evidence="5" type="primary">sseA</name>
    <name evidence="5" type="ORF">ACFOGJ_05625</name>
</gene>
<dbReference type="Proteomes" id="UP001595528">
    <property type="component" value="Unassembled WGS sequence"/>
</dbReference>
<dbReference type="SUPFAM" id="SSF52821">
    <property type="entry name" value="Rhodanese/Cell cycle control phosphatase"/>
    <property type="match status" value="2"/>
</dbReference>
<evidence type="ECO:0000313" key="5">
    <source>
        <dbReference type="EMBL" id="MFC3226701.1"/>
    </source>
</evidence>
<evidence type="ECO:0000313" key="6">
    <source>
        <dbReference type="Proteomes" id="UP001595528"/>
    </source>
</evidence>
<evidence type="ECO:0000256" key="2">
    <source>
        <dbReference type="ARBA" id="ARBA00022737"/>
    </source>
</evidence>